<protein>
    <recommendedName>
        <fullName evidence="3">ATPase AAA-type core domain-containing protein</fullName>
    </recommendedName>
</protein>
<dbReference type="Gene3D" id="3.40.50.300">
    <property type="entry name" value="P-loop containing nucleotide triphosphate hydrolases"/>
    <property type="match status" value="1"/>
</dbReference>
<gene>
    <name evidence="1" type="ORF">NQ317_001618</name>
</gene>
<evidence type="ECO:0000313" key="1">
    <source>
        <dbReference type="EMBL" id="KAJ8980445.1"/>
    </source>
</evidence>
<dbReference type="EMBL" id="JAPWTJ010000260">
    <property type="protein sequence ID" value="KAJ8980445.1"/>
    <property type="molecule type" value="Genomic_DNA"/>
</dbReference>
<dbReference type="InterPro" id="IPR027417">
    <property type="entry name" value="P-loop_NTPase"/>
</dbReference>
<dbReference type="PANTHER" id="PTHR23389">
    <property type="entry name" value="CHROMOSOME TRANSMISSION FIDELITY FACTOR 18"/>
    <property type="match status" value="1"/>
</dbReference>
<dbReference type="Pfam" id="PF03215">
    <property type="entry name" value="Rad17"/>
    <property type="match status" value="1"/>
</dbReference>
<keyword evidence="2" id="KW-1185">Reference proteome</keyword>
<name>A0ABQ9JQV8_9CUCU</name>
<accession>A0ABQ9JQV8</accession>
<comment type="caution">
    <text evidence="1">The sequence shown here is derived from an EMBL/GenBank/DDBJ whole genome shotgun (WGS) entry which is preliminary data.</text>
</comment>
<evidence type="ECO:0000313" key="2">
    <source>
        <dbReference type="Proteomes" id="UP001162164"/>
    </source>
</evidence>
<dbReference type="SUPFAM" id="SSF52540">
    <property type="entry name" value="P-loop containing nucleoside triphosphate hydrolases"/>
    <property type="match status" value="1"/>
</dbReference>
<sequence>MKKWQNLTESKNILTNRQKEIGLDNSIEIIEPGVEEFDLIEQAMWTEKYKPKCSGDIIGNSEGIKTLKRWLENWFNFSKEINAHCDSRDSTRLPGNTFVVGGPCGCGKSTAIYAICEELGFNVIELNASSKRTGKRLLQELQEATQSHQVD</sequence>
<reference evidence="1" key="1">
    <citation type="journal article" date="2023" name="Insect Mol. Biol.">
        <title>Genome sequencing provides insights into the evolution of gene families encoding plant cell wall-degrading enzymes in longhorned beetles.</title>
        <authorList>
            <person name="Shin N.R."/>
            <person name="Okamura Y."/>
            <person name="Kirsch R."/>
            <person name="Pauchet Y."/>
        </authorList>
    </citation>
    <scope>NUCLEOTIDE SEQUENCE</scope>
    <source>
        <strain evidence="1">MMC_N1</strain>
    </source>
</reference>
<evidence type="ECO:0008006" key="3">
    <source>
        <dbReference type="Google" id="ProtNLM"/>
    </source>
</evidence>
<organism evidence="1 2">
    <name type="scientific">Molorchus minor</name>
    <dbReference type="NCBI Taxonomy" id="1323400"/>
    <lineage>
        <taxon>Eukaryota</taxon>
        <taxon>Metazoa</taxon>
        <taxon>Ecdysozoa</taxon>
        <taxon>Arthropoda</taxon>
        <taxon>Hexapoda</taxon>
        <taxon>Insecta</taxon>
        <taxon>Pterygota</taxon>
        <taxon>Neoptera</taxon>
        <taxon>Endopterygota</taxon>
        <taxon>Coleoptera</taxon>
        <taxon>Polyphaga</taxon>
        <taxon>Cucujiformia</taxon>
        <taxon>Chrysomeloidea</taxon>
        <taxon>Cerambycidae</taxon>
        <taxon>Lamiinae</taxon>
        <taxon>Monochamini</taxon>
        <taxon>Molorchus</taxon>
    </lineage>
</organism>
<proteinExistence type="predicted"/>
<dbReference type="PANTHER" id="PTHR23389:SF21">
    <property type="entry name" value="ATPASE FAMILY AAA DOMAIN-CONTAINING PROTEIN 5"/>
    <property type="match status" value="1"/>
</dbReference>
<dbReference type="Proteomes" id="UP001162164">
    <property type="component" value="Unassembled WGS sequence"/>
</dbReference>